<keyword evidence="9" id="KW-1185">Reference proteome</keyword>
<dbReference type="SUPFAM" id="SSF56112">
    <property type="entry name" value="Protein kinase-like (PK-like)"/>
    <property type="match status" value="1"/>
</dbReference>
<dbReference type="InterPro" id="IPR008271">
    <property type="entry name" value="Ser/Thr_kinase_AS"/>
</dbReference>
<sequence length="449" mass="50622">MTHPLVALGKYRLHRSLGQGSNAEVFLAEPLEGGPPVVVKKIHAHITSHPKFRQMFDAEVQSLARLCHPYTVQLYEADVDAYLGPCLVMEYVPGVTLEQLLRRHRTLDLERVGKLLGCFCHALQHAHDAGIIHRDLKPANLMVQRAGTIQESLKVMDFGFAGFATRPFIQPKELTGYGSIHSLGTPSYVSPEMIRGDTVDARSDLYSVGVILFEMLTGHLPFPYSEVSQVLAAHVRQPPPRFAQLGIRSIPPEVEEVVQLTLSKYPNERPQSAKELATLFSKAIDRDIWEETQPPDCGGPLKAPPPAAGDSRELRRPHPYEVVHRFTVEMPERMVAAKLRGFMDDLLGVVVTCEPGLIVLRLGVPDGYQSQPTSSSGLFRWFQKGRPRVERDNEPIEVELRLYKPKPQHSRLDMTLYYRPLPEYPPHSMTVWRQRCDKLNALIRKYLGA</sequence>
<gene>
    <name evidence="8" type="ORF">H0921_06625</name>
</gene>
<keyword evidence="4 5" id="KW-0067">ATP-binding</keyword>
<feature type="region of interest" description="Disordered" evidence="6">
    <location>
        <begin position="291"/>
        <end position="316"/>
    </location>
</feature>
<dbReference type="SMART" id="SM00220">
    <property type="entry name" value="S_TKc"/>
    <property type="match status" value="1"/>
</dbReference>
<dbReference type="InterPro" id="IPR011009">
    <property type="entry name" value="Kinase-like_dom_sf"/>
</dbReference>
<dbReference type="Gene3D" id="3.30.200.20">
    <property type="entry name" value="Phosphorylase Kinase, domain 1"/>
    <property type="match status" value="1"/>
</dbReference>
<proteinExistence type="predicted"/>
<feature type="domain" description="Protein kinase" evidence="7">
    <location>
        <begin position="11"/>
        <end position="281"/>
    </location>
</feature>
<evidence type="ECO:0000256" key="2">
    <source>
        <dbReference type="ARBA" id="ARBA00022741"/>
    </source>
</evidence>
<keyword evidence="8" id="KW-0723">Serine/threonine-protein kinase</keyword>
<dbReference type="InterPro" id="IPR000719">
    <property type="entry name" value="Prot_kinase_dom"/>
</dbReference>
<dbReference type="AlphaFoldDB" id="A0A7V8VDN6"/>
<dbReference type="PANTHER" id="PTHR43289">
    <property type="entry name" value="MITOGEN-ACTIVATED PROTEIN KINASE KINASE KINASE 20-RELATED"/>
    <property type="match status" value="1"/>
</dbReference>
<protein>
    <submittedName>
        <fullName evidence="8">Serine/threonine protein kinase</fullName>
    </submittedName>
</protein>
<feature type="binding site" evidence="5">
    <location>
        <position position="41"/>
    </location>
    <ligand>
        <name>ATP</name>
        <dbReference type="ChEBI" id="CHEBI:30616"/>
    </ligand>
</feature>
<dbReference type="RefSeq" id="WP_194537272.1">
    <property type="nucleotide sequence ID" value="NZ_JACEFB010000003.1"/>
</dbReference>
<dbReference type="Pfam" id="PF00069">
    <property type="entry name" value="Pkinase"/>
    <property type="match status" value="1"/>
</dbReference>
<accession>A0A7V8VDN6</accession>
<reference evidence="8 9" key="1">
    <citation type="submission" date="2020-07" db="EMBL/GenBank/DDBJ databases">
        <title>Thermogemmata thermophila gen. nov., sp. nov., a novel moderate thermophilic planctomycete from a Kamchatka hot spring.</title>
        <authorList>
            <person name="Elcheninov A.G."/>
            <person name="Podosokorskaya O.A."/>
            <person name="Kovaleva O.L."/>
            <person name="Novikov A."/>
            <person name="Bonch-Osmolovskaya E.A."/>
            <person name="Toshchakov S.V."/>
            <person name="Kublanov I.V."/>
        </authorList>
    </citation>
    <scope>NUCLEOTIDE SEQUENCE [LARGE SCALE GENOMIC DNA]</scope>
    <source>
        <strain evidence="8 9">2918</strain>
    </source>
</reference>
<dbReference type="PROSITE" id="PS00108">
    <property type="entry name" value="PROTEIN_KINASE_ST"/>
    <property type="match status" value="1"/>
</dbReference>
<dbReference type="PROSITE" id="PS00107">
    <property type="entry name" value="PROTEIN_KINASE_ATP"/>
    <property type="match status" value="1"/>
</dbReference>
<dbReference type="EMBL" id="JACEFB010000003">
    <property type="protein sequence ID" value="MBA2225837.1"/>
    <property type="molecule type" value="Genomic_DNA"/>
</dbReference>
<evidence type="ECO:0000256" key="4">
    <source>
        <dbReference type="ARBA" id="ARBA00022840"/>
    </source>
</evidence>
<dbReference type="GO" id="GO:0004674">
    <property type="term" value="F:protein serine/threonine kinase activity"/>
    <property type="evidence" value="ECO:0007669"/>
    <property type="project" value="UniProtKB-KW"/>
</dbReference>
<dbReference type="CDD" id="cd14014">
    <property type="entry name" value="STKc_PknB_like"/>
    <property type="match status" value="1"/>
</dbReference>
<dbReference type="InterPro" id="IPR017441">
    <property type="entry name" value="Protein_kinase_ATP_BS"/>
</dbReference>
<dbReference type="Gene3D" id="1.10.510.10">
    <property type="entry name" value="Transferase(Phosphotransferase) domain 1"/>
    <property type="match status" value="1"/>
</dbReference>
<evidence type="ECO:0000256" key="3">
    <source>
        <dbReference type="ARBA" id="ARBA00022777"/>
    </source>
</evidence>
<evidence type="ECO:0000256" key="5">
    <source>
        <dbReference type="PROSITE-ProRule" id="PRU10141"/>
    </source>
</evidence>
<evidence type="ECO:0000259" key="7">
    <source>
        <dbReference type="PROSITE" id="PS50011"/>
    </source>
</evidence>
<evidence type="ECO:0000256" key="6">
    <source>
        <dbReference type="SAM" id="MobiDB-lite"/>
    </source>
</evidence>
<dbReference type="Proteomes" id="UP000542342">
    <property type="component" value="Unassembled WGS sequence"/>
</dbReference>
<organism evidence="8 9">
    <name type="scientific">Thermogemmata fonticola</name>
    <dbReference type="NCBI Taxonomy" id="2755323"/>
    <lineage>
        <taxon>Bacteria</taxon>
        <taxon>Pseudomonadati</taxon>
        <taxon>Planctomycetota</taxon>
        <taxon>Planctomycetia</taxon>
        <taxon>Gemmatales</taxon>
        <taxon>Gemmataceae</taxon>
        <taxon>Thermogemmata</taxon>
    </lineage>
</organism>
<dbReference type="PROSITE" id="PS50011">
    <property type="entry name" value="PROTEIN_KINASE_DOM"/>
    <property type="match status" value="1"/>
</dbReference>
<keyword evidence="1" id="KW-0808">Transferase</keyword>
<evidence type="ECO:0000313" key="8">
    <source>
        <dbReference type="EMBL" id="MBA2225837.1"/>
    </source>
</evidence>
<dbReference type="GO" id="GO:0005524">
    <property type="term" value="F:ATP binding"/>
    <property type="evidence" value="ECO:0007669"/>
    <property type="project" value="UniProtKB-UniRule"/>
</dbReference>
<keyword evidence="2 5" id="KW-0547">Nucleotide-binding</keyword>
<dbReference type="PANTHER" id="PTHR43289:SF6">
    <property type="entry name" value="SERINE_THREONINE-PROTEIN KINASE NEKL-3"/>
    <property type="match status" value="1"/>
</dbReference>
<evidence type="ECO:0000313" key="9">
    <source>
        <dbReference type="Proteomes" id="UP000542342"/>
    </source>
</evidence>
<name>A0A7V8VDN6_9BACT</name>
<comment type="caution">
    <text evidence="8">The sequence shown here is derived from an EMBL/GenBank/DDBJ whole genome shotgun (WGS) entry which is preliminary data.</text>
</comment>
<evidence type="ECO:0000256" key="1">
    <source>
        <dbReference type="ARBA" id="ARBA00022679"/>
    </source>
</evidence>
<keyword evidence="3 8" id="KW-0418">Kinase</keyword>